<keyword evidence="10" id="KW-1185">Reference proteome</keyword>
<evidence type="ECO:0000256" key="5">
    <source>
        <dbReference type="ARBA" id="ARBA00023163"/>
    </source>
</evidence>
<dbReference type="CDD" id="cd00067">
    <property type="entry name" value="GAL4"/>
    <property type="match status" value="1"/>
</dbReference>
<dbReference type="InterPro" id="IPR036864">
    <property type="entry name" value="Zn2-C6_fun-type_DNA-bd_sf"/>
</dbReference>
<proteinExistence type="predicted"/>
<feature type="region of interest" description="Disordered" evidence="7">
    <location>
        <begin position="64"/>
        <end position="111"/>
    </location>
</feature>
<comment type="caution">
    <text evidence="9">The sequence shown here is derived from an EMBL/GenBank/DDBJ whole genome shotgun (WGS) entry which is preliminary data.</text>
</comment>
<evidence type="ECO:0000313" key="10">
    <source>
        <dbReference type="Proteomes" id="UP000756346"/>
    </source>
</evidence>
<dbReference type="GO" id="GO:0000978">
    <property type="term" value="F:RNA polymerase II cis-regulatory region sequence-specific DNA binding"/>
    <property type="evidence" value="ECO:0007669"/>
    <property type="project" value="TreeGrafter"/>
</dbReference>
<dbReference type="RefSeq" id="XP_046007470.1">
    <property type="nucleotide sequence ID" value="XM_046155313.1"/>
</dbReference>
<keyword evidence="5" id="KW-0804">Transcription</keyword>
<keyword evidence="4" id="KW-0238">DNA-binding</keyword>
<sequence>MDDLGSPSGTNQDADNSLLGLGAGGLGSRSVKRPRPVKSCTECRKRKLKCDRLLPCSQCQKSQRTCKYAPDGDPANLSEGSDGETADRPVKRNWSQPLNLRQPDGQASGTPPTLLEDHAIRLERLERILLAKSPPAADIGTRYGRPAAAPVTIRGLTVKGGIRTRFFGQMSTRVLLNLFEEAKEFMFSRNKPADIRDLFINIQKIHKALSDEHTRVTTPLPMFVASATPPEHRMRNILPSRPVCDQLLRTYITGTETIYRTVHIPSFMRQYEQYWNGEQVPEVFVPQLLCMLCIGYRFYGAGKGLMYDREGIHIPTASALVRMWLDNIRGKQLDFRTLQTEVLSLCARRMVDPRDQESWRHIGLIVRMAMTMGMHRDPSEFGQKITPFWGEQRRKLWYTILEFDIQFSMQCNLPTCVRLGDYTCLPPRNINDDELHPDIEELPETRPIEQHTDSRIQAFAAGTMALRFKVVDLINRSDSLPDFESVLDVGTELEKTFEDIRYALPRSQETDPREARRQWMTRVILDMHVRRAILALYRPFALGGPDAPQQIMTGYLRSSMILLSYLDDMDRTAPDYAHVWHLQHLVLKQDILQALFSVCYYIKHTTQDAKSPMSSNWGSSTRGSEHTVEEACHAASESSLLLSAPRLRRKVEEVLNDLMVRIREIGTDVKDLVALTVVLGTCCGGSFDQKRERIKIGMQNVLEAGLQSIHANQEAIAAMPLSSPSSQHANPEMQSTNNLYSSSYMSAEMVTEDAMTWDTEFWMMG</sequence>
<dbReference type="EMBL" id="JAGTJQ010000010">
    <property type="protein sequence ID" value="KAH7021269.1"/>
    <property type="molecule type" value="Genomic_DNA"/>
</dbReference>
<dbReference type="PANTHER" id="PTHR31944">
    <property type="entry name" value="HEME-RESPONSIVE ZINC FINGER TRANSCRIPTION FACTOR HAP1"/>
    <property type="match status" value="1"/>
</dbReference>
<dbReference type="AlphaFoldDB" id="A0A9P9BKI3"/>
<dbReference type="PROSITE" id="PS50048">
    <property type="entry name" value="ZN2_CY6_FUNGAL_2"/>
    <property type="match status" value="1"/>
</dbReference>
<evidence type="ECO:0000256" key="6">
    <source>
        <dbReference type="ARBA" id="ARBA00023242"/>
    </source>
</evidence>
<dbReference type="Proteomes" id="UP000756346">
    <property type="component" value="Unassembled WGS sequence"/>
</dbReference>
<evidence type="ECO:0000259" key="8">
    <source>
        <dbReference type="PROSITE" id="PS50048"/>
    </source>
</evidence>
<keyword evidence="3" id="KW-0805">Transcription regulation</keyword>
<name>A0A9P9BKI3_9PEZI</name>
<feature type="region of interest" description="Disordered" evidence="7">
    <location>
        <begin position="1"/>
        <end position="41"/>
    </location>
</feature>
<evidence type="ECO:0000256" key="7">
    <source>
        <dbReference type="SAM" id="MobiDB-lite"/>
    </source>
</evidence>
<dbReference type="GO" id="GO:0005634">
    <property type="term" value="C:nucleus"/>
    <property type="evidence" value="ECO:0007669"/>
    <property type="project" value="TreeGrafter"/>
</dbReference>
<dbReference type="OrthoDB" id="5414787at2759"/>
<dbReference type="SMART" id="SM00906">
    <property type="entry name" value="Fungal_trans"/>
    <property type="match status" value="1"/>
</dbReference>
<dbReference type="Gene3D" id="4.10.240.10">
    <property type="entry name" value="Zn(2)-C6 fungal-type DNA-binding domain"/>
    <property type="match status" value="1"/>
</dbReference>
<dbReference type="Pfam" id="PF00172">
    <property type="entry name" value="Zn_clus"/>
    <property type="match status" value="1"/>
</dbReference>
<dbReference type="CDD" id="cd12148">
    <property type="entry name" value="fungal_TF_MHR"/>
    <property type="match status" value="1"/>
</dbReference>
<dbReference type="PANTHER" id="PTHR31944:SF131">
    <property type="entry name" value="HEME-RESPONSIVE ZINC FINGER TRANSCRIPTION FACTOR HAP1"/>
    <property type="match status" value="1"/>
</dbReference>
<dbReference type="GeneID" id="70184859"/>
<dbReference type="InterPro" id="IPR001138">
    <property type="entry name" value="Zn2Cys6_DnaBD"/>
</dbReference>
<keyword evidence="1" id="KW-0479">Metal-binding</keyword>
<organism evidence="9 10">
    <name type="scientific">Microdochium trichocladiopsis</name>
    <dbReference type="NCBI Taxonomy" id="1682393"/>
    <lineage>
        <taxon>Eukaryota</taxon>
        <taxon>Fungi</taxon>
        <taxon>Dikarya</taxon>
        <taxon>Ascomycota</taxon>
        <taxon>Pezizomycotina</taxon>
        <taxon>Sordariomycetes</taxon>
        <taxon>Xylariomycetidae</taxon>
        <taxon>Xylariales</taxon>
        <taxon>Microdochiaceae</taxon>
        <taxon>Microdochium</taxon>
    </lineage>
</organism>
<dbReference type="PROSITE" id="PS00463">
    <property type="entry name" value="ZN2_CY6_FUNGAL_1"/>
    <property type="match status" value="1"/>
</dbReference>
<dbReference type="InterPro" id="IPR007219">
    <property type="entry name" value="XnlR_reg_dom"/>
</dbReference>
<dbReference type="GO" id="GO:0006351">
    <property type="term" value="P:DNA-templated transcription"/>
    <property type="evidence" value="ECO:0007669"/>
    <property type="project" value="InterPro"/>
</dbReference>
<evidence type="ECO:0000313" key="9">
    <source>
        <dbReference type="EMBL" id="KAH7021269.1"/>
    </source>
</evidence>
<keyword evidence="6" id="KW-0539">Nucleus</keyword>
<dbReference type="SUPFAM" id="SSF57701">
    <property type="entry name" value="Zn2/Cys6 DNA-binding domain"/>
    <property type="match status" value="1"/>
</dbReference>
<accession>A0A9P9BKI3</accession>
<feature type="domain" description="Zn(2)-C6 fungal-type" evidence="8">
    <location>
        <begin position="39"/>
        <end position="68"/>
    </location>
</feature>
<dbReference type="SMART" id="SM00066">
    <property type="entry name" value="GAL4"/>
    <property type="match status" value="1"/>
</dbReference>
<keyword evidence="2" id="KW-0862">Zinc</keyword>
<reference evidence="9" key="1">
    <citation type="journal article" date="2021" name="Nat. Commun.">
        <title>Genetic determinants of endophytism in the Arabidopsis root mycobiome.</title>
        <authorList>
            <person name="Mesny F."/>
            <person name="Miyauchi S."/>
            <person name="Thiergart T."/>
            <person name="Pickel B."/>
            <person name="Atanasova L."/>
            <person name="Karlsson M."/>
            <person name="Huettel B."/>
            <person name="Barry K.W."/>
            <person name="Haridas S."/>
            <person name="Chen C."/>
            <person name="Bauer D."/>
            <person name="Andreopoulos W."/>
            <person name="Pangilinan J."/>
            <person name="LaButti K."/>
            <person name="Riley R."/>
            <person name="Lipzen A."/>
            <person name="Clum A."/>
            <person name="Drula E."/>
            <person name="Henrissat B."/>
            <person name="Kohler A."/>
            <person name="Grigoriev I.V."/>
            <person name="Martin F.M."/>
            <person name="Hacquard S."/>
        </authorList>
    </citation>
    <scope>NUCLEOTIDE SEQUENCE</scope>
    <source>
        <strain evidence="9">MPI-CAGE-CH-0230</strain>
    </source>
</reference>
<evidence type="ECO:0000256" key="4">
    <source>
        <dbReference type="ARBA" id="ARBA00023125"/>
    </source>
</evidence>
<evidence type="ECO:0000256" key="1">
    <source>
        <dbReference type="ARBA" id="ARBA00022723"/>
    </source>
</evidence>
<evidence type="ECO:0000256" key="3">
    <source>
        <dbReference type="ARBA" id="ARBA00023015"/>
    </source>
</evidence>
<dbReference type="Pfam" id="PF04082">
    <property type="entry name" value="Fungal_trans"/>
    <property type="match status" value="1"/>
</dbReference>
<feature type="compositionally biased region" description="Polar residues" evidence="7">
    <location>
        <begin position="93"/>
        <end position="111"/>
    </location>
</feature>
<protein>
    <submittedName>
        <fullName evidence="9">Fungal-specific transcription factor domain-containing protein</fullName>
    </submittedName>
</protein>
<evidence type="ECO:0000256" key="2">
    <source>
        <dbReference type="ARBA" id="ARBA00022833"/>
    </source>
</evidence>
<dbReference type="GO" id="GO:0008270">
    <property type="term" value="F:zinc ion binding"/>
    <property type="evidence" value="ECO:0007669"/>
    <property type="project" value="InterPro"/>
</dbReference>
<dbReference type="InterPro" id="IPR051430">
    <property type="entry name" value="Fungal_TF_Env_Response"/>
</dbReference>
<gene>
    <name evidence="9" type="ORF">B0I36DRAFT_334154</name>
</gene>
<dbReference type="GO" id="GO:0001228">
    <property type="term" value="F:DNA-binding transcription activator activity, RNA polymerase II-specific"/>
    <property type="evidence" value="ECO:0007669"/>
    <property type="project" value="TreeGrafter"/>
</dbReference>